<protein>
    <submittedName>
        <fullName evidence="1">Uncharacterized protein</fullName>
    </submittedName>
</protein>
<proteinExistence type="predicted"/>
<sequence>MRLRKKILILDSQESLLSSTRLSMTISDKKNTKTSINSKSRMFTRRSLINNRYE</sequence>
<reference evidence="1" key="1">
    <citation type="submission" date="2015-07" db="EMBL/GenBank/DDBJ databases">
        <title>MeaNS - Measles Nucleotide Surveillance Program.</title>
        <authorList>
            <person name="Tran T."/>
            <person name="Druce J."/>
        </authorList>
    </citation>
    <scope>NUCLEOTIDE SEQUENCE</scope>
    <source>
        <strain evidence="1">UCB-OBI-ISO-001</strain>
        <tissue evidence="1">Gonad</tissue>
    </source>
</reference>
<dbReference type="AlphaFoldDB" id="A0A0L8I1G5"/>
<dbReference type="EMBL" id="KQ416846">
    <property type="protein sequence ID" value="KOF94895.1"/>
    <property type="molecule type" value="Genomic_DNA"/>
</dbReference>
<evidence type="ECO:0000313" key="1">
    <source>
        <dbReference type="EMBL" id="KOF94895.1"/>
    </source>
</evidence>
<organism evidence="1">
    <name type="scientific">Octopus bimaculoides</name>
    <name type="common">California two-spotted octopus</name>
    <dbReference type="NCBI Taxonomy" id="37653"/>
    <lineage>
        <taxon>Eukaryota</taxon>
        <taxon>Metazoa</taxon>
        <taxon>Spiralia</taxon>
        <taxon>Lophotrochozoa</taxon>
        <taxon>Mollusca</taxon>
        <taxon>Cephalopoda</taxon>
        <taxon>Coleoidea</taxon>
        <taxon>Octopodiformes</taxon>
        <taxon>Octopoda</taxon>
        <taxon>Incirrata</taxon>
        <taxon>Octopodidae</taxon>
        <taxon>Octopus</taxon>
    </lineage>
</organism>
<name>A0A0L8I1G5_OCTBM</name>
<accession>A0A0L8I1G5</accession>
<gene>
    <name evidence="1" type="ORF">OCBIM_22000166mg</name>
</gene>